<accession>A0AA46H185</accession>
<sequence length="257" mass="24268">MDAEVFVEDGVVGFGGDGGGVDGGELGVDVVELLGEFVAALGEEAFAFGGGGGGFDGAAVGGFEEGFDGGGGGDDVGAGEFGDEGECVFGFGGHAVGLVFAVGGEDAGEPSGVSVEPGVAEFASGAGGASGGGVGAFGFDEGCFGEAVHAVLGDRGAGGSEGFGEDECGVAAAEEGEGGVVEDVGVGVVEFAGVTGHGVPLRLAGAPPNGSCAVGEGGNWWWRGPWLLVGVPRLRVVGGGLVFDDSVGCAGSGVAGV</sequence>
<comment type="caution">
    <text evidence="1">The sequence shown here is derived from an EMBL/GenBank/DDBJ whole genome shotgun (WGS) entry which is preliminary data.</text>
</comment>
<name>A0AA46H185_9MICO</name>
<evidence type="ECO:0000313" key="2">
    <source>
        <dbReference type="Proteomes" id="UP000254118"/>
    </source>
</evidence>
<protein>
    <submittedName>
        <fullName evidence="1">Uncharacterized protein</fullName>
    </submittedName>
</protein>
<dbReference type="AlphaFoldDB" id="A0AA46H185"/>
<gene>
    <name evidence="1" type="ORF">NCTC7915_02020</name>
</gene>
<reference evidence="1 2" key="1">
    <citation type="submission" date="2018-06" db="EMBL/GenBank/DDBJ databases">
        <authorList>
            <consortium name="Pathogen Informatics"/>
            <person name="Doyle S."/>
        </authorList>
    </citation>
    <scope>NUCLEOTIDE SEQUENCE [LARGE SCALE GENOMIC DNA]</scope>
    <source>
        <strain evidence="1 2">NCTC7915</strain>
    </source>
</reference>
<proteinExistence type="predicted"/>
<evidence type="ECO:0000313" key="1">
    <source>
        <dbReference type="EMBL" id="STD13945.1"/>
    </source>
</evidence>
<organism evidence="1 2">
    <name type="scientific">Dermatophilus congolensis</name>
    <dbReference type="NCBI Taxonomy" id="1863"/>
    <lineage>
        <taxon>Bacteria</taxon>
        <taxon>Bacillati</taxon>
        <taxon>Actinomycetota</taxon>
        <taxon>Actinomycetes</taxon>
        <taxon>Micrococcales</taxon>
        <taxon>Dermatophilaceae</taxon>
        <taxon>Dermatophilus</taxon>
    </lineage>
</organism>
<dbReference type="Proteomes" id="UP000254118">
    <property type="component" value="Unassembled WGS sequence"/>
</dbReference>
<dbReference type="EMBL" id="UFYA01000001">
    <property type="protein sequence ID" value="STD13945.1"/>
    <property type="molecule type" value="Genomic_DNA"/>
</dbReference>